<dbReference type="InterPro" id="IPR024747">
    <property type="entry name" value="Pyridox_Oxase-rel"/>
</dbReference>
<name>A0A0L6TXS7_9FIRM</name>
<dbReference type="AlphaFoldDB" id="A0A0L6TXS7"/>
<organism evidence="1 2">
    <name type="scientific">Acetobacterium bakii</name>
    <dbReference type="NCBI Taxonomy" id="52689"/>
    <lineage>
        <taxon>Bacteria</taxon>
        <taxon>Bacillati</taxon>
        <taxon>Bacillota</taxon>
        <taxon>Clostridia</taxon>
        <taxon>Eubacteriales</taxon>
        <taxon>Eubacteriaceae</taxon>
        <taxon>Acetobacterium</taxon>
    </lineage>
</organism>
<evidence type="ECO:0008006" key="3">
    <source>
        <dbReference type="Google" id="ProtNLM"/>
    </source>
</evidence>
<dbReference type="SUPFAM" id="SSF50475">
    <property type="entry name" value="FMN-binding split barrel"/>
    <property type="match status" value="1"/>
</dbReference>
<dbReference type="RefSeq" id="WP_050741775.1">
    <property type="nucleotide sequence ID" value="NZ_LGYO01000065.1"/>
</dbReference>
<dbReference type="EMBL" id="LGYO01000065">
    <property type="protein sequence ID" value="KNZ40360.1"/>
    <property type="molecule type" value="Genomic_DNA"/>
</dbReference>
<dbReference type="PANTHER" id="PTHR34071:SF2">
    <property type="entry name" value="FLAVIN-NUCLEOTIDE-BINDING PROTEIN"/>
    <property type="match status" value="1"/>
</dbReference>
<dbReference type="InterPro" id="IPR012349">
    <property type="entry name" value="Split_barrel_FMN-bd"/>
</dbReference>
<accession>A0A0L6TXS7</accession>
<dbReference type="PANTHER" id="PTHR34071">
    <property type="entry name" value="5-NITROIMIDAZOLE ANTIBIOTICS RESISTANCE PROTEIN, NIMA-FAMILY-RELATED PROTEIN-RELATED"/>
    <property type="match status" value="1"/>
</dbReference>
<evidence type="ECO:0000313" key="1">
    <source>
        <dbReference type="EMBL" id="KNZ40360.1"/>
    </source>
</evidence>
<evidence type="ECO:0000313" key="2">
    <source>
        <dbReference type="Proteomes" id="UP000036873"/>
    </source>
</evidence>
<dbReference type="Pfam" id="PF12900">
    <property type="entry name" value="Pyridox_ox_2"/>
    <property type="match status" value="1"/>
</dbReference>
<dbReference type="Gene3D" id="2.30.110.10">
    <property type="entry name" value="Electron Transport, Fmn-binding Protein, Chain A"/>
    <property type="match status" value="1"/>
</dbReference>
<reference evidence="2" key="1">
    <citation type="submission" date="2015-07" db="EMBL/GenBank/DDBJ databases">
        <title>Draft genome sequence of Acetobacterium bakii DSM 8293, a potential psychrophilic chemical producer through syngas fermentation.</title>
        <authorList>
            <person name="Song Y."/>
            <person name="Hwang S."/>
            <person name="Cho B.-K."/>
        </authorList>
    </citation>
    <scope>NUCLEOTIDE SEQUENCE [LARGE SCALE GENOMIC DNA]</scope>
    <source>
        <strain evidence="2">DSM 8239</strain>
    </source>
</reference>
<sequence length="155" mass="17690">MRRANRKVTELEELLEIINGSKVCRVGMVDNGKPYVIPMNFGYQVVDEAITIYLHGAQEGRKIEVMKSNSQICIEIDTIKEIVTGENGCNYSCHFESFIGNGEAVFLDAEKDKVHALDAIMKRQTEQEGFNYDKRVMAQTEIIEIRLTEYSGKKY</sequence>
<dbReference type="Proteomes" id="UP000036873">
    <property type="component" value="Unassembled WGS sequence"/>
</dbReference>
<dbReference type="PATRIC" id="fig|52689.4.peg.3277"/>
<protein>
    <recommendedName>
        <fullName evidence="3">MFS transporter</fullName>
    </recommendedName>
</protein>
<comment type="caution">
    <text evidence="1">The sequence shown here is derived from an EMBL/GenBank/DDBJ whole genome shotgun (WGS) entry which is preliminary data.</text>
</comment>
<proteinExistence type="predicted"/>
<gene>
    <name evidence="1" type="ORF">AKG39_17930</name>
</gene>
<keyword evidence="2" id="KW-1185">Reference proteome</keyword>